<feature type="compositionally biased region" description="Low complexity" evidence="1">
    <location>
        <begin position="287"/>
        <end position="299"/>
    </location>
</feature>
<reference evidence="3" key="1">
    <citation type="submission" date="2021-05" db="EMBL/GenBank/DDBJ databases">
        <authorList>
            <person name="Pietrasiak N."/>
            <person name="Ward R."/>
            <person name="Stajich J.E."/>
            <person name="Kurbessoian T."/>
        </authorList>
    </citation>
    <scope>NUCLEOTIDE SEQUENCE</scope>
    <source>
        <strain evidence="3">GSE-TBD4-15B</strain>
    </source>
</reference>
<comment type="caution">
    <text evidence="3">The sequence shown here is derived from an EMBL/GenBank/DDBJ whole genome shotgun (WGS) entry which is preliminary data.</text>
</comment>
<sequence>MGLNRGLNQTEAERRRKNQHWTQQNGGVDGRIEQPAQPAKEPARSRKAGSGLLSNLALLTIGSLVTVGLLLTWRTGGEVFGRLWATLKVSEPPAKVDLRSLVVQQVRGASELTTAVYSMESVVPASRERKLGDYVIGKTTLLYIAHGEVRAGVDLAALQPSDVQVVGESVTVRLPPPQILDSKIDVNRSKVYDYDRGFMGLGPDVAPELQELAQRETLGKVVEAACLDGILQTANERAKLTVAQLLGTAGYAQLTVQTQAATSCQVPIAQTPAAQTSDLPPSDRPGVLPSPAVSSPALP</sequence>
<dbReference type="EMBL" id="JAHHHV010000016">
    <property type="protein sequence ID" value="MBW4464586.1"/>
    <property type="molecule type" value="Genomic_DNA"/>
</dbReference>
<evidence type="ECO:0000256" key="1">
    <source>
        <dbReference type="SAM" id="MobiDB-lite"/>
    </source>
</evidence>
<evidence type="ECO:0000256" key="2">
    <source>
        <dbReference type="SAM" id="Phobius"/>
    </source>
</evidence>
<evidence type="ECO:0000313" key="3">
    <source>
        <dbReference type="EMBL" id="MBW4464586.1"/>
    </source>
</evidence>
<evidence type="ECO:0000313" key="4">
    <source>
        <dbReference type="Proteomes" id="UP000707356"/>
    </source>
</evidence>
<protein>
    <submittedName>
        <fullName evidence="3">DUF4230 domain-containing protein</fullName>
    </submittedName>
</protein>
<feature type="compositionally biased region" description="Polar residues" evidence="1">
    <location>
        <begin position="1"/>
        <end position="10"/>
    </location>
</feature>
<accession>A0A951P7M6</accession>
<dbReference type="Pfam" id="PF14014">
    <property type="entry name" value="DUF4230"/>
    <property type="match status" value="1"/>
</dbReference>
<gene>
    <name evidence="3" type="ORF">KME07_03975</name>
</gene>
<proteinExistence type="predicted"/>
<feature type="region of interest" description="Disordered" evidence="1">
    <location>
        <begin position="272"/>
        <end position="299"/>
    </location>
</feature>
<reference evidence="3" key="2">
    <citation type="journal article" date="2022" name="Microbiol. Resour. Announc.">
        <title>Metagenome Sequencing to Explore Phylogenomics of Terrestrial Cyanobacteria.</title>
        <authorList>
            <person name="Ward R.D."/>
            <person name="Stajich J.E."/>
            <person name="Johansen J.R."/>
            <person name="Huntemann M."/>
            <person name="Clum A."/>
            <person name="Foster B."/>
            <person name="Foster B."/>
            <person name="Roux S."/>
            <person name="Palaniappan K."/>
            <person name="Varghese N."/>
            <person name="Mukherjee S."/>
            <person name="Reddy T.B.K."/>
            <person name="Daum C."/>
            <person name="Copeland A."/>
            <person name="Chen I.A."/>
            <person name="Ivanova N.N."/>
            <person name="Kyrpides N.C."/>
            <person name="Shapiro N."/>
            <person name="Eloe-Fadrosh E.A."/>
            <person name="Pietrasiak N."/>
        </authorList>
    </citation>
    <scope>NUCLEOTIDE SEQUENCE</scope>
    <source>
        <strain evidence="3">GSE-TBD4-15B</strain>
    </source>
</reference>
<dbReference type="Proteomes" id="UP000707356">
    <property type="component" value="Unassembled WGS sequence"/>
</dbReference>
<feature type="transmembrane region" description="Helical" evidence="2">
    <location>
        <begin position="52"/>
        <end position="73"/>
    </location>
</feature>
<dbReference type="AlphaFoldDB" id="A0A951P7M6"/>
<keyword evidence="2" id="KW-0472">Membrane</keyword>
<dbReference type="InterPro" id="IPR025324">
    <property type="entry name" value="DUF4230"/>
</dbReference>
<organism evidence="3 4">
    <name type="scientific">Pegethrix bostrychoides GSE-TBD4-15B</name>
    <dbReference type="NCBI Taxonomy" id="2839662"/>
    <lineage>
        <taxon>Bacteria</taxon>
        <taxon>Bacillati</taxon>
        <taxon>Cyanobacteriota</taxon>
        <taxon>Cyanophyceae</taxon>
        <taxon>Oculatellales</taxon>
        <taxon>Oculatellaceae</taxon>
        <taxon>Pegethrix</taxon>
    </lineage>
</organism>
<name>A0A951P7M6_9CYAN</name>
<keyword evidence="2" id="KW-0812">Transmembrane</keyword>
<keyword evidence="2" id="KW-1133">Transmembrane helix</keyword>
<feature type="region of interest" description="Disordered" evidence="1">
    <location>
        <begin position="1"/>
        <end position="46"/>
    </location>
</feature>